<reference evidence="1 2" key="1">
    <citation type="submission" date="2017-05" db="EMBL/GenBank/DDBJ databases">
        <title>Genome sequence of Pediococcus pentosaceus strain SRCM100892.</title>
        <authorList>
            <person name="Cho S.H."/>
        </authorList>
    </citation>
    <scope>NUCLEOTIDE SEQUENCE [LARGE SCALE GENOMIC DNA]</scope>
    <source>
        <strain evidence="1 2">SRCM100892</strain>
    </source>
</reference>
<protein>
    <submittedName>
        <fullName evidence="1">Uncharacterized protein</fullName>
    </submittedName>
</protein>
<dbReference type="RefSeq" id="WP_249703669.1">
    <property type="nucleotide sequence ID" value="NZ_JAIYES010000001.1"/>
</dbReference>
<dbReference type="Proteomes" id="UP000196118">
    <property type="component" value="Chromosome"/>
</dbReference>
<dbReference type="AlphaFoldDB" id="A0A1Y0VNF4"/>
<evidence type="ECO:0000313" key="1">
    <source>
        <dbReference type="EMBL" id="ARW19671.1"/>
    </source>
</evidence>
<evidence type="ECO:0000313" key="2">
    <source>
        <dbReference type="Proteomes" id="UP000196118"/>
    </source>
</evidence>
<proteinExistence type="predicted"/>
<name>A0A1Y0VNF4_PEDPE</name>
<accession>A0A1Y0VNF4</accession>
<sequence length="56" mass="6727">MNIFKKLKIEQKIFNQFDNHLNDKLLKSDHNRSNIVNKNKKISGNVQKRFESIQNK</sequence>
<gene>
    <name evidence="1" type="ORF">S100892_01098</name>
</gene>
<dbReference type="EMBL" id="CP021474">
    <property type="protein sequence ID" value="ARW19671.1"/>
    <property type="molecule type" value="Genomic_DNA"/>
</dbReference>
<organism evidence="1 2">
    <name type="scientific">Pediococcus pentosaceus</name>
    <dbReference type="NCBI Taxonomy" id="1255"/>
    <lineage>
        <taxon>Bacteria</taxon>
        <taxon>Bacillati</taxon>
        <taxon>Bacillota</taxon>
        <taxon>Bacilli</taxon>
        <taxon>Lactobacillales</taxon>
        <taxon>Lactobacillaceae</taxon>
        <taxon>Pediococcus</taxon>
    </lineage>
</organism>